<comment type="similarity">
    <text evidence="1 4">Belongs to the short-chain dehydrogenases/reductases (SDR) family.</text>
</comment>
<dbReference type="PANTHER" id="PTHR43391">
    <property type="entry name" value="RETINOL DEHYDROGENASE-RELATED"/>
    <property type="match status" value="1"/>
</dbReference>
<dbReference type="PRINTS" id="PR00081">
    <property type="entry name" value="GDHRDH"/>
</dbReference>
<dbReference type="SUPFAM" id="SSF51735">
    <property type="entry name" value="NAD(P)-binding Rossmann-fold domains"/>
    <property type="match status" value="1"/>
</dbReference>
<reference evidence="5 6" key="1">
    <citation type="submission" date="2015-10" db="EMBL/GenBank/DDBJ databases">
        <title>Corynebacteirum lowii and Corynebacterium oculi species nova, derived from human clinical disease and and emended description of Corynebacterium mastiditis.</title>
        <authorList>
            <person name="Bernard K."/>
            <person name="Pacheco A.L."/>
            <person name="Mcdougall C."/>
            <person name="Burtx T."/>
            <person name="Weibe D."/>
            <person name="Tyler S."/>
            <person name="Olson A.B."/>
            <person name="Cnockaert M."/>
            <person name="Eguchi H."/>
            <person name="Kuwahara T."/>
            <person name="Nakayama-Imaohji H."/>
            <person name="Boudewijins M."/>
            <person name="Van Hoecke F."/>
            <person name="Bernier A.-M."/>
            <person name="Vandamme P."/>
        </authorList>
    </citation>
    <scope>NUCLEOTIDE SEQUENCE [LARGE SCALE GENOMIC DNA]</scope>
    <source>
        <strain evidence="5 6">NML 130206</strain>
    </source>
</reference>
<dbReference type="Pfam" id="PF00106">
    <property type="entry name" value="adh_short"/>
    <property type="match status" value="1"/>
</dbReference>
<evidence type="ECO:0000256" key="2">
    <source>
        <dbReference type="ARBA" id="ARBA00022857"/>
    </source>
</evidence>
<accession>A0A0Q0ZAU5</accession>
<evidence type="ECO:0000256" key="3">
    <source>
        <dbReference type="ARBA" id="ARBA00023002"/>
    </source>
</evidence>
<dbReference type="STRING" id="1544413.Clow_00119"/>
<name>A0A0Q0ZAU5_9CORY</name>
<proteinExistence type="inferred from homology"/>
<keyword evidence="3 5" id="KW-0560">Oxidoreductase</keyword>
<evidence type="ECO:0000256" key="4">
    <source>
        <dbReference type="RuleBase" id="RU000363"/>
    </source>
</evidence>
<dbReference type="AlphaFoldDB" id="A0A0Q0ZAU5"/>
<dbReference type="EMBL" id="LKEV01000001">
    <property type="protein sequence ID" value="KQB87072.1"/>
    <property type="molecule type" value="Genomic_DNA"/>
</dbReference>
<dbReference type="Proteomes" id="UP000050488">
    <property type="component" value="Unassembled WGS sequence"/>
</dbReference>
<dbReference type="NCBIfam" id="NF006123">
    <property type="entry name" value="PRK08267.1"/>
    <property type="match status" value="1"/>
</dbReference>
<dbReference type="Gene3D" id="3.40.50.720">
    <property type="entry name" value="NAD(P)-binding Rossmann-like Domain"/>
    <property type="match status" value="1"/>
</dbReference>
<dbReference type="PATRIC" id="fig|1544413.3.peg.122"/>
<keyword evidence="6" id="KW-1185">Reference proteome</keyword>
<sequence length="269" mass="28935">MVKGMPRSVFISGAARGIGRSTALNLARRGWTVGAYDLVDDFEWTATEYLGAGAVHSGHLDVTDPESWTKALEDFTSHTGGRLDAVVNNAGILYAGPFMEEGSYERDAALVDVNVKGVLNGARAAYPYLKKAAGARLVNIASAAAIYGTPDMAVYSTTKFAVRGLTEALNLEWEQDDITVSAVWPLYAKTGMLDGVSTNGTEKMGIRLTPEDIAVTVADVVERERGKIAQVHQPVGLQAKIMYAGSHFSPAWLTRFINAKLTTNRPVKP</sequence>
<comment type="caution">
    <text evidence="5">The sequence shown here is derived from an EMBL/GenBank/DDBJ whole genome shotgun (WGS) entry which is preliminary data.</text>
</comment>
<dbReference type="InterPro" id="IPR036291">
    <property type="entry name" value="NAD(P)-bd_dom_sf"/>
</dbReference>
<evidence type="ECO:0000313" key="6">
    <source>
        <dbReference type="Proteomes" id="UP000050488"/>
    </source>
</evidence>
<evidence type="ECO:0000313" key="5">
    <source>
        <dbReference type="EMBL" id="KQB87072.1"/>
    </source>
</evidence>
<keyword evidence="2" id="KW-0521">NADP</keyword>
<organism evidence="5 6">
    <name type="scientific">Corynebacterium lowii</name>
    <dbReference type="NCBI Taxonomy" id="1544413"/>
    <lineage>
        <taxon>Bacteria</taxon>
        <taxon>Bacillati</taxon>
        <taxon>Actinomycetota</taxon>
        <taxon>Actinomycetes</taxon>
        <taxon>Mycobacteriales</taxon>
        <taxon>Corynebacteriaceae</taxon>
        <taxon>Corynebacterium</taxon>
    </lineage>
</organism>
<dbReference type="EC" id="1.1.1.53" evidence="5"/>
<dbReference type="GO" id="GO:0047044">
    <property type="term" value="F:androstan-3-alpha,17-beta-diol dehydrogenase (NAD+) activity"/>
    <property type="evidence" value="ECO:0007669"/>
    <property type="project" value="UniProtKB-EC"/>
</dbReference>
<dbReference type="InterPro" id="IPR002347">
    <property type="entry name" value="SDR_fam"/>
</dbReference>
<gene>
    <name evidence="5" type="ORF">Clow_00119</name>
</gene>
<protein>
    <submittedName>
        <fullName evidence="5">3-alpha-(Or 20-beta)-hydroxysteroid dehydrogenase</fullName>
        <ecNumber evidence="5">1.1.1.53</ecNumber>
    </submittedName>
</protein>
<dbReference type="PANTHER" id="PTHR43391:SF14">
    <property type="entry name" value="DEHYDROGENASE_REDUCTASE SDR FAMILY PROTEIN 7-LIKE"/>
    <property type="match status" value="1"/>
</dbReference>
<dbReference type="PRINTS" id="PR00080">
    <property type="entry name" value="SDRFAMILY"/>
</dbReference>
<evidence type="ECO:0000256" key="1">
    <source>
        <dbReference type="ARBA" id="ARBA00006484"/>
    </source>
</evidence>